<reference evidence="1" key="1">
    <citation type="submission" date="2018-05" db="EMBL/GenBank/DDBJ databases">
        <authorList>
            <person name="Lanie J.A."/>
            <person name="Ng W.-L."/>
            <person name="Kazmierczak K.M."/>
            <person name="Andrzejewski T.M."/>
            <person name="Davidsen T.M."/>
            <person name="Wayne K.J."/>
            <person name="Tettelin H."/>
            <person name="Glass J.I."/>
            <person name="Rusch D."/>
            <person name="Podicherti R."/>
            <person name="Tsui H.-C.T."/>
            <person name="Winkler M.E."/>
        </authorList>
    </citation>
    <scope>NUCLEOTIDE SEQUENCE</scope>
</reference>
<evidence type="ECO:0000313" key="1">
    <source>
        <dbReference type="EMBL" id="SVC52803.1"/>
    </source>
</evidence>
<dbReference type="AlphaFoldDB" id="A0A382MUX5"/>
<dbReference type="Pfam" id="PF07040">
    <property type="entry name" value="DUF1326"/>
    <property type="match status" value="1"/>
</dbReference>
<dbReference type="InterPro" id="IPR009758">
    <property type="entry name" value="DUF1326"/>
</dbReference>
<sequence length="210" mass="22469">MPDQWMIKGREYGNCNCDQGCPCQFNAPSTHGHCQAVVAGIIDEGHFGDCDIAGLHWALIAKWPGEIAEGNGEIETVIDERASTAQREALGKILKGESTAPGATIFSVLSSTMSTVHDTLYRPIDVSIDIDARRANLAIAGLVKSTGTPMKNPFTGENSRAQIHLPNGFEYTYAEIGVGTSKANGSIPIELSGTHGQFCVLHMNQDGVIR</sequence>
<evidence type="ECO:0008006" key="2">
    <source>
        <dbReference type="Google" id="ProtNLM"/>
    </source>
</evidence>
<accession>A0A382MUX5</accession>
<dbReference type="InterPro" id="IPR014581">
    <property type="entry name" value="UCP033303"/>
</dbReference>
<dbReference type="EMBL" id="UINC01096154">
    <property type="protein sequence ID" value="SVC52803.1"/>
    <property type="molecule type" value="Genomic_DNA"/>
</dbReference>
<proteinExistence type="predicted"/>
<protein>
    <recommendedName>
        <fullName evidence="2">DUF1326 domain-containing protein</fullName>
    </recommendedName>
</protein>
<organism evidence="1">
    <name type="scientific">marine metagenome</name>
    <dbReference type="NCBI Taxonomy" id="408172"/>
    <lineage>
        <taxon>unclassified sequences</taxon>
        <taxon>metagenomes</taxon>
        <taxon>ecological metagenomes</taxon>
    </lineage>
</organism>
<dbReference type="PIRSF" id="PIRSF033303">
    <property type="entry name" value="UCP033303"/>
    <property type="match status" value="1"/>
</dbReference>
<gene>
    <name evidence="1" type="ORF">METZ01_LOCUS305657</name>
</gene>
<name>A0A382MUX5_9ZZZZ</name>